<dbReference type="InterPro" id="IPR020846">
    <property type="entry name" value="MFS_dom"/>
</dbReference>
<feature type="transmembrane region" description="Helical" evidence="6">
    <location>
        <begin position="333"/>
        <end position="354"/>
    </location>
</feature>
<keyword evidence="4 6" id="KW-1133">Transmembrane helix</keyword>
<dbReference type="AlphaFoldDB" id="A0A0H5RWY9"/>
<feature type="transmembrane region" description="Helical" evidence="6">
    <location>
        <begin position="160"/>
        <end position="178"/>
    </location>
</feature>
<dbReference type="NCBIfam" id="NF033135">
    <property type="entry name" value="cmx_cmrA"/>
    <property type="match status" value="1"/>
</dbReference>
<evidence type="ECO:0000259" key="7">
    <source>
        <dbReference type="PROSITE" id="PS50850"/>
    </source>
</evidence>
<evidence type="ECO:0000313" key="9">
    <source>
        <dbReference type="Proteomes" id="UP000199147"/>
    </source>
</evidence>
<keyword evidence="5 6" id="KW-0472">Membrane</keyword>
<feature type="transmembrane region" description="Helical" evidence="6">
    <location>
        <begin position="129"/>
        <end position="154"/>
    </location>
</feature>
<dbReference type="InterPro" id="IPR050189">
    <property type="entry name" value="MFS_Efflux_Transporters"/>
</dbReference>
<dbReference type="Proteomes" id="UP000199147">
    <property type="component" value="Unassembled WGS sequence"/>
</dbReference>
<feature type="transmembrane region" description="Helical" evidence="6">
    <location>
        <begin position="210"/>
        <end position="229"/>
    </location>
</feature>
<feature type="transmembrane region" description="Helical" evidence="6">
    <location>
        <begin position="360"/>
        <end position="379"/>
    </location>
</feature>
<feature type="transmembrane region" description="Helical" evidence="6">
    <location>
        <begin position="271"/>
        <end position="291"/>
    </location>
</feature>
<dbReference type="Gene3D" id="1.20.1250.20">
    <property type="entry name" value="MFS general substrate transporter like domains"/>
    <property type="match status" value="1"/>
</dbReference>
<feature type="transmembrane region" description="Helical" evidence="6">
    <location>
        <begin position="241"/>
        <end position="264"/>
    </location>
</feature>
<dbReference type="RefSeq" id="WP_090518130.1">
    <property type="nucleotide sequence ID" value="NZ_CWKH01000003.1"/>
</dbReference>
<dbReference type="PANTHER" id="PTHR43124">
    <property type="entry name" value="PURINE EFFLUX PUMP PBUE"/>
    <property type="match status" value="1"/>
</dbReference>
<dbReference type="GO" id="GO:0022857">
    <property type="term" value="F:transmembrane transporter activity"/>
    <property type="evidence" value="ECO:0007669"/>
    <property type="project" value="InterPro"/>
</dbReference>
<dbReference type="InterPro" id="IPR036259">
    <property type="entry name" value="MFS_trans_sf"/>
</dbReference>
<dbReference type="CDD" id="cd17324">
    <property type="entry name" value="MFS_NepI_like"/>
    <property type="match status" value="1"/>
</dbReference>
<organism evidence="8 9">
    <name type="scientific">Mycolicibacterium neworleansense</name>
    <dbReference type="NCBI Taxonomy" id="146018"/>
    <lineage>
        <taxon>Bacteria</taxon>
        <taxon>Bacillati</taxon>
        <taxon>Actinomycetota</taxon>
        <taxon>Actinomycetes</taxon>
        <taxon>Mycobacteriales</taxon>
        <taxon>Mycobacteriaceae</taxon>
        <taxon>Mycolicibacterium</taxon>
    </lineage>
</organism>
<feature type="domain" description="Major facilitator superfamily (MFS) profile" evidence="7">
    <location>
        <begin position="4"/>
        <end position="383"/>
    </location>
</feature>
<comment type="subcellular location">
    <subcellularLocation>
        <location evidence="1">Cell membrane</location>
        <topology evidence="1">Multi-pass membrane protein</topology>
    </subcellularLocation>
</comment>
<dbReference type="Pfam" id="PF07690">
    <property type="entry name" value="MFS_1"/>
    <property type="match status" value="1"/>
</dbReference>
<evidence type="ECO:0000256" key="3">
    <source>
        <dbReference type="ARBA" id="ARBA00022692"/>
    </source>
</evidence>
<dbReference type="SUPFAM" id="SSF103473">
    <property type="entry name" value="MFS general substrate transporter"/>
    <property type="match status" value="1"/>
</dbReference>
<dbReference type="PROSITE" id="PS50850">
    <property type="entry name" value="MFS"/>
    <property type="match status" value="1"/>
</dbReference>
<evidence type="ECO:0000256" key="2">
    <source>
        <dbReference type="ARBA" id="ARBA00022475"/>
    </source>
</evidence>
<dbReference type="OrthoDB" id="9814237at2"/>
<reference evidence="9" key="1">
    <citation type="submission" date="2015-07" db="EMBL/GenBank/DDBJ databases">
        <authorList>
            <person name="Urmite Genomes"/>
        </authorList>
    </citation>
    <scope>NUCLEOTIDE SEQUENCE [LARGE SCALE GENOMIC DNA]</scope>
    <source>
        <strain evidence="9">type strain: ATCC 49404</strain>
    </source>
</reference>
<evidence type="ECO:0000256" key="5">
    <source>
        <dbReference type="ARBA" id="ARBA00023136"/>
    </source>
</evidence>
<feature type="transmembrane region" description="Helical" evidence="6">
    <location>
        <begin position="297"/>
        <end position="321"/>
    </location>
</feature>
<keyword evidence="3 6" id="KW-0812">Transmembrane</keyword>
<evidence type="ECO:0000313" key="8">
    <source>
        <dbReference type="EMBL" id="CRZ18640.1"/>
    </source>
</evidence>
<evidence type="ECO:0000256" key="4">
    <source>
        <dbReference type="ARBA" id="ARBA00022989"/>
    </source>
</evidence>
<gene>
    <name evidence="8" type="ORF">BN2156_05545</name>
</gene>
<dbReference type="InterPro" id="IPR011701">
    <property type="entry name" value="MFS"/>
</dbReference>
<sequence length="387" mass="38855">MPFALYLLALAVFAMGTSEFMLAGLVPDIAAGLGVTVGAAGLLTSAFAVGMVIGAPVMAALARRWPPRTSLLGCVVVFALCHVVGAMTPNFQVLFATRVIAALANAGFLAVALSTAATLVAADRKGRALSILLGGTTVATIAGVPGGAMLGAVLGWRATFWAIALLCLPAALGILHGISSRAEGYSGRVPDAPSLRDELAQLRSPGLGSAMLRAALVNAGTFATFTFLAPIVTGTAGLGELWVPVVLVLFGFGSFLGVTVAGRFSDDRPGVIVAAGGPLLLVGWIALVALASHPVAVLILVFIQGMSAFAVGSTLIAQVLYAASRAVTMGGSYATAALNLGATCGPMLAAASLTGPAGNLGPVWVTVALTGLAVPLMAVRQRTRLAR</sequence>
<evidence type="ECO:0000256" key="1">
    <source>
        <dbReference type="ARBA" id="ARBA00004651"/>
    </source>
</evidence>
<name>A0A0H5RWY9_9MYCO</name>
<feature type="transmembrane region" description="Helical" evidence="6">
    <location>
        <begin position="42"/>
        <end position="62"/>
    </location>
</feature>
<accession>A0A0H5RWY9</accession>
<dbReference type="STRING" id="146018.BN2156_05545"/>
<dbReference type="GO" id="GO:0005886">
    <property type="term" value="C:plasma membrane"/>
    <property type="evidence" value="ECO:0007669"/>
    <property type="project" value="UniProtKB-SubCell"/>
</dbReference>
<keyword evidence="2" id="KW-1003">Cell membrane</keyword>
<proteinExistence type="predicted"/>
<dbReference type="EMBL" id="CWKH01000003">
    <property type="protein sequence ID" value="CRZ18640.1"/>
    <property type="molecule type" value="Genomic_DNA"/>
</dbReference>
<evidence type="ECO:0000256" key="6">
    <source>
        <dbReference type="SAM" id="Phobius"/>
    </source>
</evidence>
<feature type="transmembrane region" description="Helical" evidence="6">
    <location>
        <begin position="69"/>
        <end position="87"/>
    </location>
</feature>
<keyword evidence="9" id="KW-1185">Reference proteome</keyword>
<protein>
    <submittedName>
        <fullName evidence="8">Chloramphenicol resistance protein</fullName>
    </submittedName>
</protein>
<feature type="transmembrane region" description="Helical" evidence="6">
    <location>
        <begin position="99"/>
        <end position="122"/>
    </location>
</feature>
<dbReference type="PANTHER" id="PTHR43124:SF3">
    <property type="entry name" value="CHLORAMPHENICOL EFFLUX PUMP RV0191"/>
    <property type="match status" value="1"/>
</dbReference>